<keyword evidence="2" id="KW-0472">Membrane</keyword>
<organism evidence="4 5">
    <name type="scientific">Minwuia thermotolerans</name>
    <dbReference type="NCBI Taxonomy" id="2056226"/>
    <lineage>
        <taxon>Bacteria</taxon>
        <taxon>Pseudomonadati</taxon>
        <taxon>Pseudomonadota</taxon>
        <taxon>Alphaproteobacteria</taxon>
        <taxon>Minwuiales</taxon>
        <taxon>Minwuiaceae</taxon>
        <taxon>Minwuia</taxon>
    </lineage>
</organism>
<evidence type="ECO:0000313" key="5">
    <source>
        <dbReference type="Proteomes" id="UP000229498"/>
    </source>
</evidence>
<dbReference type="RefSeq" id="WP_109794696.1">
    <property type="nucleotide sequence ID" value="NZ_PHIG01000047.1"/>
</dbReference>
<gene>
    <name evidence="4" type="ORF">CVT23_17910</name>
</gene>
<accession>A0A2M9FXQ9</accession>
<sequence>MDLGVDVILDGLLAVLLAATVIYCFVLNRRLSRLRNAQGEMAELVRSFHQATENARASVGELKVAANAVGADLQKRIDAGRSMLDELEVVVHSGGKVAERIEQGVDRSKAAAPAETQRQERSPAEHDLLQALRKVR</sequence>
<feature type="compositionally biased region" description="Basic and acidic residues" evidence="1">
    <location>
        <begin position="117"/>
        <end position="128"/>
    </location>
</feature>
<feature type="transmembrane region" description="Helical" evidence="2">
    <location>
        <begin position="6"/>
        <end position="26"/>
    </location>
</feature>
<proteinExistence type="predicted"/>
<evidence type="ECO:0000313" key="4">
    <source>
        <dbReference type="EMBL" id="PJK28248.1"/>
    </source>
</evidence>
<feature type="domain" description="DUF6468" evidence="3">
    <location>
        <begin position="34"/>
        <end position="107"/>
    </location>
</feature>
<dbReference type="EMBL" id="PHIG01000047">
    <property type="protein sequence ID" value="PJK28248.1"/>
    <property type="molecule type" value="Genomic_DNA"/>
</dbReference>
<dbReference type="Proteomes" id="UP000229498">
    <property type="component" value="Unassembled WGS sequence"/>
</dbReference>
<dbReference type="OrthoDB" id="8005993at2"/>
<keyword evidence="2" id="KW-0812">Transmembrane</keyword>
<protein>
    <recommendedName>
        <fullName evidence="3">DUF6468 domain-containing protein</fullName>
    </recommendedName>
</protein>
<dbReference type="AlphaFoldDB" id="A0A2M9FXQ9"/>
<dbReference type="Pfam" id="PF20072">
    <property type="entry name" value="DUF6468"/>
    <property type="match status" value="1"/>
</dbReference>
<evidence type="ECO:0000259" key="3">
    <source>
        <dbReference type="Pfam" id="PF20072"/>
    </source>
</evidence>
<dbReference type="InterPro" id="IPR045531">
    <property type="entry name" value="DUF6468"/>
</dbReference>
<reference evidence="4 5" key="1">
    <citation type="submission" date="2017-11" db="EMBL/GenBank/DDBJ databases">
        <title>Draft genome sequence of Rhizobiales bacterium SY3-13.</title>
        <authorList>
            <person name="Sun C."/>
        </authorList>
    </citation>
    <scope>NUCLEOTIDE SEQUENCE [LARGE SCALE GENOMIC DNA]</scope>
    <source>
        <strain evidence="4 5">SY3-13</strain>
    </source>
</reference>
<feature type="region of interest" description="Disordered" evidence="1">
    <location>
        <begin position="102"/>
        <end position="136"/>
    </location>
</feature>
<keyword evidence="2" id="KW-1133">Transmembrane helix</keyword>
<keyword evidence="5" id="KW-1185">Reference proteome</keyword>
<evidence type="ECO:0000256" key="1">
    <source>
        <dbReference type="SAM" id="MobiDB-lite"/>
    </source>
</evidence>
<name>A0A2M9FXQ9_9PROT</name>
<evidence type="ECO:0000256" key="2">
    <source>
        <dbReference type="SAM" id="Phobius"/>
    </source>
</evidence>
<comment type="caution">
    <text evidence="4">The sequence shown here is derived from an EMBL/GenBank/DDBJ whole genome shotgun (WGS) entry which is preliminary data.</text>
</comment>